<reference evidence="3 4" key="1">
    <citation type="journal article" date="2015" name="Genome Biol. Evol.">
        <title>Comparative Genomics of a Bacterivorous Green Alga Reveals Evolutionary Causalities and Consequences of Phago-Mixotrophic Mode of Nutrition.</title>
        <authorList>
            <person name="Burns J.A."/>
            <person name="Paasch A."/>
            <person name="Narechania A."/>
            <person name="Kim E."/>
        </authorList>
    </citation>
    <scope>NUCLEOTIDE SEQUENCE [LARGE SCALE GENOMIC DNA]</scope>
    <source>
        <strain evidence="3 4">PLY_AMNH</strain>
    </source>
</reference>
<dbReference type="PANTHER" id="PTHR20930:SF0">
    <property type="entry name" value="PROTEIN ILRUN"/>
    <property type="match status" value="1"/>
</dbReference>
<dbReference type="EMBL" id="LGRX02000640">
    <property type="protein sequence ID" value="KAK3288016.1"/>
    <property type="molecule type" value="Genomic_DNA"/>
</dbReference>
<dbReference type="Pfam" id="PF00564">
    <property type="entry name" value="PB1"/>
    <property type="match status" value="1"/>
</dbReference>
<dbReference type="SMART" id="SM00666">
    <property type="entry name" value="PB1"/>
    <property type="match status" value="1"/>
</dbReference>
<dbReference type="InterPro" id="IPR013783">
    <property type="entry name" value="Ig-like_fold"/>
</dbReference>
<dbReference type="PROSITE" id="PS51745">
    <property type="entry name" value="PB1"/>
    <property type="match status" value="1"/>
</dbReference>
<dbReference type="AlphaFoldDB" id="A0AAE0LJU0"/>
<accession>A0AAE0LJU0</accession>
<dbReference type="Gene3D" id="1.10.8.10">
    <property type="entry name" value="DNA helicase RuvA subunit, C-terminal domain"/>
    <property type="match status" value="1"/>
</dbReference>
<dbReference type="Pfam" id="PF16158">
    <property type="entry name" value="N_BRCA1_IG"/>
    <property type="match status" value="1"/>
</dbReference>
<dbReference type="Proteomes" id="UP001190700">
    <property type="component" value="Unassembled WGS sequence"/>
</dbReference>
<proteinExistence type="predicted"/>
<dbReference type="SUPFAM" id="SSF54277">
    <property type="entry name" value="CAD &amp; PB1 domains"/>
    <property type="match status" value="1"/>
</dbReference>
<evidence type="ECO:0000256" key="1">
    <source>
        <dbReference type="SAM" id="MobiDB-lite"/>
    </source>
</evidence>
<name>A0AAE0LJU0_9CHLO</name>
<dbReference type="InterPro" id="IPR032350">
    <property type="entry name" value="Nbr1_FW"/>
</dbReference>
<keyword evidence="4" id="KW-1185">Reference proteome</keyword>
<dbReference type="PANTHER" id="PTHR20930">
    <property type="entry name" value="OVARIAN CARCINOMA ANTIGEN CA125-RELATED"/>
    <property type="match status" value="1"/>
</dbReference>
<feature type="domain" description="PB1" evidence="2">
    <location>
        <begin position="20"/>
        <end position="103"/>
    </location>
</feature>
<evidence type="ECO:0000313" key="4">
    <source>
        <dbReference type="Proteomes" id="UP001190700"/>
    </source>
</evidence>
<evidence type="ECO:0000313" key="3">
    <source>
        <dbReference type="EMBL" id="KAK3288016.1"/>
    </source>
</evidence>
<comment type="caution">
    <text evidence="3">The sequence shown here is derived from an EMBL/GenBank/DDBJ whole genome shotgun (WGS) entry which is preliminary data.</text>
</comment>
<feature type="region of interest" description="Disordered" evidence="1">
    <location>
        <begin position="285"/>
        <end position="313"/>
    </location>
</feature>
<sequence>MIALQECAPANQTSPTSIKPTSCKAVFGSKSQEHDVRRFLLQPDAGFDFVNNKLTAAYPDCGRLTIKYLDDEGDYVTLADDDDYQVALSLCTENIFRVYISSSPGNADPKESLEASCQPKFKAFEKVLKKFPKVRKNFKHELLKQAWKEPSSSGNPRKALARFVSHVTLPDGTHAQPGEKLTKTWRVRNDAQHPWPASGVSLRYVSGPGSLHTEEVVALAVGGILPGQEVDIGLDLVAPTAPGAYQGFWRLQGPAGNKFGQRLGCNVLVVGEDDTTSPEEDSFVEVSAGDSASEHVSFEKKKKNKPKEKAGHWPEEMRRLKELGWTDVDECARLLNKYNGNLERTACKLSKRASKAKAASGKD</sequence>
<dbReference type="Gene3D" id="3.10.20.90">
    <property type="entry name" value="Phosphatidylinositol 3-kinase Catalytic Subunit, Chain A, domain 1"/>
    <property type="match status" value="1"/>
</dbReference>
<dbReference type="CDD" id="cd14947">
    <property type="entry name" value="NBR1_like"/>
    <property type="match status" value="1"/>
</dbReference>
<dbReference type="InterPro" id="IPR053793">
    <property type="entry name" value="PB1-like"/>
</dbReference>
<dbReference type="Gene3D" id="2.60.40.10">
    <property type="entry name" value="Immunoglobulins"/>
    <property type="match status" value="1"/>
</dbReference>
<dbReference type="InterPro" id="IPR000270">
    <property type="entry name" value="PB1_dom"/>
</dbReference>
<gene>
    <name evidence="3" type="ORF">CYMTET_4497</name>
</gene>
<evidence type="ECO:0000259" key="2">
    <source>
        <dbReference type="PROSITE" id="PS51745"/>
    </source>
</evidence>
<protein>
    <recommendedName>
        <fullName evidence="2">PB1 domain-containing protein</fullName>
    </recommendedName>
</protein>
<organism evidence="3 4">
    <name type="scientific">Cymbomonas tetramitiformis</name>
    <dbReference type="NCBI Taxonomy" id="36881"/>
    <lineage>
        <taxon>Eukaryota</taxon>
        <taxon>Viridiplantae</taxon>
        <taxon>Chlorophyta</taxon>
        <taxon>Pyramimonadophyceae</taxon>
        <taxon>Pyramimonadales</taxon>
        <taxon>Pyramimonadaceae</taxon>
        <taxon>Cymbomonas</taxon>
    </lineage>
</organism>